<dbReference type="InterPro" id="IPR012340">
    <property type="entry name" value="NA-bd_OB-fold"/>
</dbReference>
<keyword evidence="4 5" id="KW-0472">Membrane</keyword>
<organism evidence="7">
    <name type="scientific">candidate division WOR-3 bacterium</name>
    <dbReference type="NCBI Taxonomy" id="2052148"/>
    <lineage>
        <taxon>Bacteria</taxon>
        <taxon>Bacteria division WOR-3</taxon>
    </lineage>
</organism>
<proteinExistence type="predicted"/>
<dbReference type="Pfam" id="PF01957">
    <property type="entry name" value="NfeD"/>
    <property type="match status" value="1"/>
</dbReference>
<protein>
    <submittedName>
        <fullName evidence="7">NfeD family protein</fullName>
    </submittedName>
</protein>
<evidence type="ECO:0000256" key="3">
    <source>
        <dbReference type="ARBA" id="ARBA00022989"/>
    </source>
</evidence>
<keyword evidence="2 5" id="KW-0812">Transmembrane</keyword>
<dbReference type="EMBL" id="DSBX01000116">
    <property type="protein sequence ID" value="HDQ99235.1"/>
    <property type="molecule type" value="Genomic_DNA"/>
</dbReference>
<dbReference type="Proteomes" id="UP000885672">
    <property type="component" value="Unassembled WGS sequence"/>
</dbReference>
<evidence type="ECO:0000256" key="4">
    <source>
        <dbReference type="ARBA" id="ARBA00023136"/>
    </source>
</evidence>
<dbReference type="GO" id="GO:0005886">
    <property type="term" value="C:plasma membrane"/>
    <property type="evidence" value="ECO:0007669"/>
    <property type="project" value="TreeGrafter"/>
</dbReference>
<dbReference type="PANTHER" id="PTHR33507">
    <property type="entry name" value="INNER MEMBRANE PROTEIN YBBJ"/>
    <property type="match status" value="1"/>
</dbReference>
<keyword evidence="3 5" id="KW-1133">Transmembrane helix</keyword>
<evidence type="ECO:0000256" key="1">
    <source>
        <dbReference type="ARBA" id="ARBA00004141"/>
    </source>
</evidence>
<comment type="subcellular location">
    <subcellularLocation>
        <location evidence="1">Membrane</location>
        <topology evidence="1">Multi-pass membrane protein</topology>
    </subcellularLocation>
</comment>
<dbReference type="AlphaFoldDB" id="A0A7V0T5I5"/>
<accession>A0A7V0T5I5</accession>
<reference evidence="7" key="1">
    <citation type="journal article" date="2020" name="mSystems">
        <title>Genome- and Community-Level Interaction Insights into Carbon Utilization and Element Cycling Functions of Hydrothermarchaeota in Hydrothermal Sediment.</title>
        <authorList>
            <person name="Zhou Z."/>
            <person name="Liu Y."/>
            <person name="Xu W."/>
            <person name="Pan J."/>
            <person name="Luo Z.H."/>
            <person name="Li M."/>
        </authorList>
    </citation>
    <scope>NUCLEOTIDE SEQUENCE [LARGE SCALE GENOMIC DNA]</scope>
    <source>
        <strain evidence="7">SpSt-1182</strain>
    </source>
</reference>
<dbReference type="InterPro" id="IPR052165">
    <property type="entry name" value="Membrane_assoc_protease"/>
</dbReference>
<feature type="domain" description="NfeD-like C-terminal" evidence="6">
    <location>
        <begin position="84"/>
        <end position="140"/>
    </location>
</feature>
<dbReference type="InterPro" id="IPR002810">
    <property type="entry name" value="NfeD-like_C"/>
</dbReference>
<comment type="caution">
    <text evidence="7">The sequence shown here is derived from an EMBL/GenBank/DDBJ whole genome shotgun (WGS) entry which is preliminary data.</text>
</comment>
<evidence type="ECO:0000259" key="6">
    <source>
        <dbReference type="Pfam" id="PF01957"/>
    </source>
</evidence>
<feature type="transmembrane region" description="Helical" evidence="5">
    <location>
        <begin position="49"/>
        <end position="70"/>
    </location>
</feature>
<dbReference type="Gene3D" id="2.40.50.140">
    <property type="entry name" value="Nucleic acid-binding proteins"/>
    <property type="match status" value="1"/>
</dbReference>
<dbReference type="PANTHER" id="PTHR33507:SF3">
    <property type="entry name" value="INNER MEMBRANE PROTEIN YBBJ"/>
    <property type="match status" value="1"/>
</dbReference>
<sequence length="144" mass="15317">MPISGPAFWIVAGLMLVVLEMVVPGFIMIWFGVAALVTGVAAFFVPNPVVQLLVFAALAAALVVMSQLIARRLTRPEPEPTGASRLQGTRGTVSADIRPAEMGRVKVLGEEWRATAETGFAAGSPVRILEVIGTHLVVGPWEEK</sequence>
<dbReference type="SUPFAM" id="SSF141322">
    <property type="entry name" value="NfeD domain-like"/>
    <property type="match status" value="1"/>
</dbReference>
<name>A0A7V0T5I5_UNCW3</name>
<evidence type="ECO:0000313" key="7">
    <source>
        <dbReference type="EMBL" id="HDQ99235.1"/>
    </source>
</evidence>
<gene>
    <name evidence="7" type="ORF">ENN51_02970</name>
</gene>
<evidence type="ECO:0000256" key="2">
    <source>
        <dbReference type="ARBA" id="ARBA00022692"/>
    </source>
</evidence>
<feature type="transmembrane region" description="Helical" evidence="5">
    <location>
        <begin position="7"/>
        <end position="37"/>
    </location>
</feature>
<evidence type="ECO:0000256" key="5">
    <source>
        <dbReference type="SAM" id="Phobius"/>
    </source>
</evidence>